<dbReference type="AlphaFoldDB" id="A0A9N9S8Z9"/>
<keyword evidence="8 12" id="KW-0406">Ion transport</keyword>
<evidence type="ECO:0000256" key="1">
    <source>
        <dbReference type="ARBA" id="ARBA00004141"/>
    </source>
</evidence>
<evidence type="ECO:0000256" key="6">
    <source>
        <dbReference type="ARBA" id="ARBA00022989"/>
    </source>
</evidence>
<keyword evidence="9 13" id="KW-0472">Membrane</keyword>
<proteinExistence type="inferred from homology"/>
<feature type="transmembrane region" description="Helical" evidence="13">
    <location>
        <begin position="21"/>
        <end position="38"/>
    </location>
</feature>
<reference evidence="14" key="1">
    <citation type="submission" date="2022-01" db="EMBL/GenBank/DDBJ databases">
        <authorList>
            <person name="King R."/>
        </authorList>
    </citation>
    <scope>NUCLEOTIDE SEQUENCE</scope>
</reference>
<organism evidence="14 15">
    <name type="scientific">Chironomus riparius</name>
    <dbReference type="NCBI Taxonomy" id="315576"/>
    <lineage>
        <taxon>Eukaryota</taxon>
        <taxon>Metazoa</taxon>
        <taxon>Ecdysozoa</taxon>
        <taxon>Arthropoda</taxon>
        <taxon>Hexapoda</taxon>
        <taxon>Insecta</taxon>
        <taxon>Pterygota</taxon>
        <taxon>Neoptera</taxon>
        <taxon>Endopterygota</taxon>
        <taxon>Diptera</taxon>
        <taxon>Nematocera</taxon>
        <taxon>Chironomoidea</taxon>
        <taxon>Chironomidae</taxon>
        <taxon>Chironominae</taxon>
        <taxon>Chironomus</taxon>
    </lineage>
</organism>
<dbReference type="EMBL" id="OU895880">
    <property type="protein sequence ID" value="CAG9810970.1"/>
    <property type="molecule type" value="Genomic_DNA"/>
</dbReference>
<dbReference type="Gene3D" id="1.10.287.820">
    <property type="entry name" value="Acid-sensing ion channel domain"/>
    <property type="match status" value="1"/>
</dbReference>
<comment type="subcellular location">
    <subcellularLocation>
        <location evidence="1">Membrane</location>
        <topology evidence="1">Multi-pass membrane protein</topology>
    </subcellularLocation>
</comment>
<gene>
    <name evidence="14" type="ORF">CHIRRI_LOCUS13780</name>
</gene>
<evidence type="ECO:0000256" key="11">
    <source>
        <dbReference type="ARBA" id="ARBA00023303"/>
    </source>
</evidence>
<evidence type="ECO:0000256" key="3">
    <source>
        <dbReference type="ARBA" id="ARBA00022448"/>
    </source>
</evidence>
<keyword evidence="6 13" id="KW-1133">Transmembrane helix</keyword>
<reference evidence="14" key="2">
    <citation type="submission" date="2022-10" db="EMBL/GenBank/DDBJ databases">
        <authorList>
            <consortium name="ENA_rothamsted_submissions"/>
            <consortium name="culmorum"/>
            <person name="King R."/>
        </authorList>
    </citation>
    <scope>NUCLEOTIDE SEQUENCE</scope>
</reference>
<evidence type="ECO:0000313" key="14">
    <source>
        <dbReference type="EMBL" id="CAG9810970.1"/>
    </source>
</evidence>
<evidence type="ECO:0000256" key="5">
    <source>
        <dbReference type="ARBA" id="ARBA00022692"/>
    </source>
</evidence>
<keyword evidence="4 12" id="KW-0894">Sodium channel</keyword>
<dbReference type="InterPro" id="IPR001873">
    <property type="entry name" value="ENaC"/>
</dbReference>
<dbReference type="PANTHER" id="PTHR11690">
    <property type="entry name" value="AMILORIDE-SENSITIVE SODIUM CHANNEL-RELATED"/>
    <property type="match status" value="1"/>
</dbReference>
<sequence length="514" mass="60143">MSNTRKIVKNIKNYKNTIKKIFKILSYCFLLSGLWYQTRRFYTKLKITPEIFTKENFVKGREIPFPAVTFCPNYLPKDHQTPEFMESHNLTKSHLKLVDELLCGSLMPDGIDDEVKEKLLFESLKLFSPKFEDSINLSRFSTFYLHKQNFSVSYTEFGICYTFNSLGYSSILKDDVISAWHEGDQFMPSNWTLQDGYLSDKDSVYPLRTSPFVILKVNFYVRSNENFCSENKNKTFIKIHLPNELPTPFSPTFSKTFNENIEFHISAEVKLIDESLKELSPKQRGCYYEGEKQLKFFKTYSKVNCDYECFTNFTYDDYGCVPFMFPRTKDMELCSSDILSYNVRIMVKNWPKKYYTEQKNPHLLPVYPCDCMEPCRRINYKIVKESLLGLPYLSSYGLEFVDAQVSLTTTYITYKLENFIFDLFGLFGLFLGSSIASLFMIPIKIYNFVSEKLHQKRPKNLQPELELELDQGTTTDIPEKEEVDREQSAMSEISRNIYILSHGHATFVPVATKL</sequence>
<dbReference type="GO" id="GO:0005886">
    <property type="term" value="C:plasma membrane"/>
    <property type="evidence" value="ECO:0007669"/>
    <property type="project" value="TreeGrafter"/>
</dbReference>
<accession>A0A9N9S8Z9</accession>
<evidence type="ECO:0000256" key="4">
    <source>
        <dbReference type="ARBA" id="ARBA00022461"/>
    </source>
</evidence>
<evidence type="ECO:0000256" key="7">
    <source>
        <dbReference type="ARBA" id="ARBA00023053"/>
    </source>
</evidence>
<keyword evidence="10 12" id="KW-0739">Sodium transport</keyword>
<keyword evidence="7" id="KW-0915">Sodium</keyword>
<dbReference type="Proteomes" id="UP001153620">
    <property type="component" value="Chromosome 4"/>
</dbReference>
<comment type="similarity">
    <text evidence="2 12">Belongs to the amiloride-sensitive sodium channel (TC 1.A.6) family.</text>
</comment>
<dbReference type="OrthoDB" id="7759848at2759"/>
<evidence type="ECO:0000313" key="15">
    <source>
        <dbReference type="Proteomes" id="UP001153620"/>
    </source>
</evidence>
<protein>
    <submittedName>
        <fullName evidence="14">Uncharacterized protein</fullName>
    </submittedName>
</protein>
<feature type="transmembrane region" description="Helical" evidence="13">
    <location>
        <begin position="423"/>
        <end position="449"/>
    </location>
</feature>
<evidence type="ECO:0000256" key="10">
    <source>
        <dbReference type="ARBA" id="ARBA00023201"/>
    </source>
</evidence>
<evidence type="ECO:0000256" key="12">
    <source>
        <dbReference type="RuleBase" id="RU000679"/>
    </source>
</evidence>
<evidence type="ECO:0000256" key="8">
    <source>
        <dbReference type="ARBA" id="ARBA00023065"/>
    </source>
</evidence>
<evidence type="ECO:0000256" key="9">
    <source>
        <dbReference type="ARBA" id="ARBA00023136"/>
    </source>
</evidence>
<dbReference type="GO" id="GO:0015280">
    <property type="term" value="F:ligand-gated sodium channel activity"/>
    <property type="evidence" value="ECO:0007669"/>
    <property type="project" value="TreeGrafter"/>
</dbReference>
<evidence type="ECO:0000256" key="2">
    <source>
        <dbReference type="ARBA" id="ARBA00007193"/>
    </source>
</evidence>
<dbReference type="Pfam" id="PF00858">
    <property type="entry name" value="ASC"/>
    <property type="match status" value="1"/>
</dbReference>
<dbReference type="PANTHER" id="PTHR11690:SF288">
    <property type="entry name" value="AMILORIDE-SENSITIVE NA+ CHANNEL-RELATED"/>
    <property type="match status" value="1"/>
</dbReference>
<evidence type="ECO:0000256" key="13">
    <source>
        <dbReference type="SAM" id="Phobius"/>
    </source>
</evidence>
<keyword evidence="11 12" id="KW-0407">Ion channel</keyword>
<keyword evidence="5 12" id="KW-0812">Transmembrane</keyword>
<name>A0A9N9S8Z9_9DIPT</name>
<keyword evidence="3 12" id="KW-0813">Transport</keyword>
<keyword evidence="15" id="KW-1185">Reference proteome</keyword>